<dbReference type="EMBL" id="CP062803">
    <property type="protein sequence ID" value="QOT78426.1"/>
    <property type="molecule type" value="Genomic_DNA"/>
</dbReference>
<dbReference type="AlphaFoldDB" id="A0A643FQ32"/>
<keyword evidence="2" id="KW-0645">Protease</keyword>
<feature type="compositionally biased region" description="Low complexity" evidence="1">
    <location>
        <begin position="283"/>
        <end position="296"/>
    </location>
</feature>
<dbReference type="InterPro" id="IPR001940">
    <property type="entry name" value="Peptidase_S1C"/>
</dbReference>
<name>A0A643FQ32_9BURK</name>
<dbReference type="Proteomes" id="UP000397656">
    <property type="component" value="Chromosome 1"/>
</dbReference>
<dbReference type="InterPro" id="IPR043504">
    <property type="entry name" value="Peptidase_S1_PA_chymotrypsin"/>
</dbReference>
<proteinExistence type="predicted"/>
<dbReference type="GO" id="GO:0004252">
    <property type="term" value="F:serine-type endopeptidase activity"/>
    <property type="evidence" value="ECO:0007669"/>
    <property type="project" value="InterPro"/>
</dbReference>
<evidence type="ECO:0000313" key="3">
    <source>
        <dbReference type="Proteomes" id="UP000397656"/>
    </source>
</evidence>
<reference evidence="2 3" key="1">
    <citation type="submission" date="2020-10" db="EMBL/GenBank/DDBJ databases">
        <title>Complete genome sequence of Cupriavidus basilensis CCUG 49340T.</title>
        <authorList>
            <person name="Salva-Serra F."/>
            <person name="Donoso R.A."/>
            <person name="Cho K.H."/>
            <person name="Yoo J.A."/>
            <person name="Lee K."/>
            <person name="Yoon S.-H."/>
            <person name="Perez-Pantoja D."/>
            <person name="Moore E.R.B."/>
        </authorList>
    </citation>
    <scope>NUCLEOTIDE SEQUENCE [LARGE SCALE GENOMIC DNA]</scope>
    <source>
        <strain evidence="3">CCUG 49340</strain>
    </source>
</reference>
<dbReference type="GO" id="GO:0006508">
    <property type="term" value="P:proteolysis"/>
    <property type="evidence" value="ECO:0007669"/>
    <property type="project" value="UniProtKB-KW"/>
</dbReference>
<dbReference type="InterPro" id="IPR009003">
    <property type="entry name" value="Peptidase_S1_PA"/>
</dbReference>
<evidence type="ECO:0000256" key="1">
    <source>
        <dbReference type="SAM" id="MobiDB-lite"/>
    </source>
</evidence>
<sequence length="305" mass="32410">MVESILLAAVRVSSFEGQQPLTNASGFFFERDGRLFVVTSRHVVFDEPSKHHPDRIEIELHSQPENMADSIGFSIPLYRDGLAVWREGEDGGGPVDVAVVEIERKALPPKLLYRAFTPEHLAQPSDRVEVGDSLLIVGFPLGFHDALHHLPVARQAVVASAYGLRFQGQGFFLTDARTHRGTSGAPVVSRMRDGRGDELDLPWMLLGIHSARFDVGSRDLAEDEVLGLNSAWYADMLLTLTEPVAAKPARAAPGAAATPPAATPTAATSPVAVAAAVGNAAATPSVVPEAATATAPAPVPPSRPK</sequence>
<evidence type="ECO:0000313" key="2">
    <source>
        <dbReference type="EMBL" id="QOT78426.1"/>
    </source>
</evidence>
<protein>
    <submittedName>
        <fullName evidence="2">Serine protease</fullName>
    </submittedName>
</protein>
<keyword evidence="2" id="KW-0378">Hydrolase</keyword>
<gene>
    <name evidence="2" type="ORF">F7R26_003740</name>
</gene>
<accession>A0A643FQ32</accession>
<feature type="region of interest" description="Disordered" evidence="1">
    <location>
        <begin position="283"/>
        <end position="305"/>
    </location>
</feature>
<dbReference type="SUPFAM" id="SSF50494">
    <property type="entry name" value="Trypsin-like serine proteases"/>
    <property type="match status" value="1"/>
</dbReference>
<dbReference type="PRINTS" id="PR00834">
    <property type="entry name" value="PROTEASES2C"/>
</dbReference>
<organism evidence="2 3">
    <name type="scientific">Cupriavidus basilensis</name>
    <dbReference type="NCBI Taxonomy" id="68895"/>
    <lineage>
        <taxon>Bacteria</taxon>
        <taxon>Pseudomonadati</taxon>
        <taxon>Pseudomonadota</taxon>
        <taxon>Betaproteobacteria</taxon>
        <taxon>Burkholderiales</taxon>
        <taxon>Burkholderiaceae</taxon>
        <taxon>Cupriavidus</taxon>
    </lineage>
</organism>
<dbReference type="Pfam" id="PF13365">
    <property type="entry name" value="Trypsin_2"/>
    <property type="match status" value="1"/>
</dbReference>
<dbReference type="Gene3D" id="2.40.10.10">
    <property type="entry name" value="Trypsin-like serine proteases"/>
    <property type="match status" value="2"/>
</dbReference>